<dbReference type="PANTHER" id="PTHR24356:SF414">
    <property type="entry name" value="NON-SPECIFIC SERINE_THREONINE PROTEIN KINASE"/>
    <property type="match status" value="1"/>
</dbReference>
<feature type="compositionally biased region" description="Low complexity" evidence="15">
    <location>
        <begin position="1323"/>
        <end position="1336"/>
    </location>
</feature>
<dbReference type="GO" id="GO:0005737">
    <property type="term" value="C:cytoplasm"/>
    <property type="evidence" value="ECO:0007669"/>
    <property type="project" value="UniProtKB-SubCell"/>
</dbReference>
<evidence type="ECO:0000313" key="23">
    <source>
        <dbReference type="RefSeq" id="XP_030081810.1"/>
    </source>
</evidence>
<feature type="compositionally biased region" description="Low complexity" evidence="15">
    <location>
        <begin position="176"/>
        <end position="194"/>
    </location>
</feature>
<dbReference type="Gene3D" id="1.20.1480.20">
    <property type="entry name" value="MAST3 pre-PK domain-like"/>
    <property type="match status" value="1"/>
</dbReference>
<proteinExistence type="inferred from homology"/>
<evidence type="ECO:0000313" key="19">
    <source>
        <dbReference type="Proteomes" id="UP000504633"/>
    </source>
</evidence>
<feature type="domain" description="AGC-kinase C-terminal" evidence="18">
    <location>
        <begin position="1114"/>
        <end position="1181"/>
    </location>
</feature>
<dbReference type="InterPro" id="IPR050236">
    <property type="entry name" value="Ser_Thr_kinase_AGC"/>
</dbReference>
<reference evidence="20 21" key="1">
    <citation type="submission" date="2025-04" db="UniProtKB">
        <authorList>
            <consortium name="RefSeq"/>
        </authorList>
    </citation>
    <scope>IDENTIFICATION</scope>
    <source>
        <strain evidence="20 21">15085-1641.00</strain>
        <tissue evidence="20 21">Whole body</tissue>
    </source>
</reference>
<dbReference type="SUPFAM" id="SSF56112">
    <property type="entry name" value="Protein kinase-like (PK-like)"/>
    <property type="match status" value="1"/>
</dbReference>
<gene>
    <name evidence="20 21 22 23" type="primary">LOC111594378</name>
</gene>
<feature type="compositionally biased region" description="Basic and acidic residues" evidence="15">
    <location>
        <begin position="2040"/>
        <end position="2055"/>
    </location>
</feature>
<keyword evidence="19" id="KW-1185">Reference proteome</keyword>
<feature type="region of interest" description="Disordered" evidence="15">
    <location>
        <begin position="1298"/>
        <end position="1359"/>
    </location>
</feature>
<feature type="compositionally biased region" description="Pro residues" evidence="15">
    <location>
        <begin position="780"/>
        <end position="789"/>
    </location>
</feature>
<keyword evidence="5" id="KW-0963">Cytoplasm</keyword>
<feature type="compositionally biased region" description="Polar residues" evidence="15">
    <location>
        <begin position="1844"/>
        <end position="1869"/>
    </location>
</feature>
<dbReference type="SUPFAM" id="SSF140482">
    <property type="entry name" value="MAST3 pre-PK domain-like"/>
    <property type="match status" value="1"/>
</dbReference>
<keyword evidence="6" id="KW-0723">Serine/threonine-protein kinase</keyword>
<feature type="region of interest" description="Disordered" evidence="15">
    <location>
        <begin position="1"/>
        <end position="64"/>
    </location>
</feature>
<feature type="compositionally biased region" description="Low complexity" evidence="15">
    <location>
        <begin position="1305"/>
        <end position="1315"/>
    </location>
</feature>
<evidence type="ECO:0000313" key="21">
    <source>
        <dbReference type="RefSeq" id="XP_030081808.1"/>
    </source>
</evidence>
<feature type="compositionally biased region" description="Low complexity" evidence="15">
    <location>
        <begin position="2057"/>
        <end position="2069"/>
    </location>
</feature>
<dbReference type="Pfam" id="PF00069">
    <property type="entry name" value="Pkinase"/>
    <property type="match status" value="1"/>
</dbReference>
<feature type="compositionally biased region" description="Polar residues" evidence="15">
    <location>
        <begin position="1978"/>
        <end position="1992"/>
    </location>
</feature>
<feature type="region of interest" description="Disordered" evidence="15">
    <location>
        <begin position="1399"/>
        <end position="1424"/>
    </location>
</feature>
<feature type="region of interest" description="Disordered" evidence="15">
    <location>
        <begin position="769"/>
        <end position="794"/>
    </location>
</feature>
<comment type="cofactor">
    <cofactor evidence="1">
        <name>Mg(2+)</name>
        <dbReference type="ChEBI" id="CHEBI:18420"/>
    </cofactor>
</comment>
<feature type="compositionally biased region" description="Low complexity" evidence="15">
    <location>
        <begin position="1661"/>
        <end position="1687"/>
    </location>
</feature>
<dbReference type="RefSeq" id="XP_023163410.2">
    <property type="nucleotide sequence ID" value="XM_023307642.2"/>
</dbReference>
<dbReference type="CDD" id="cd05609">
    <property type="entry name" value="STKc_MAST"/>
    <property type="match status" value="1"/>
</dbReference>
<dbReference type="GeneID" id="111594378"/>
<dbReference type="Gene3D" id="1.10.510.10">
    <property type="entry name" value="Transferase(Phosphotransferase) domain 1"/>
    <property type="match status" value="1"/>
</dbReference>
<protein>
    <recommendedName>
        <fullName evidence="4">non-specific serine/threonine protein kinase</fullName>
        <ecNumber evidence="4">2.7.11.1</ecNumber>
    </recommendedName>
</protein>
<feature type="compositionally biased region" description="Low complexity" evidence="15">
    <location>
        <begin position="819"/>
        <end position="830"/>
    </location>
</feature>
<dbReference type="SMART" id="SM00228">
    <property type="entry name" value="PDZ"/>
    <property type="match status" value="1"/>
</dbReference>
<evidence type="ECO:0000256" key="11">
    <source>
        <dbReference type="ARBA" id="ARBA00022840"/>
    </source>
</evidence>
<evidence type="ECO:0000259" key="16">
    <source>
        <dbReference type="PROSITE" id="PS50011"/>
    </source>
</evidence>
<dbReference type="GO" id="GO:0004674">
    <property type="term" value="F:protein serine/threonine kinase activity"/>
    <property type="evidence" value="ECO:0007669"/>
    <property type="project" value="UniProtKB-KW"/>
</dbReference>
<dbReference type="PROSITE" id="PS51285">
    <property type="entry name" value="AGC_KINASE_CTER"/>
    <property type="match status" value="1"/>
</dbReference>
<feature type="compositionally biased region" description="Polar residues" evidence="15">
    <location>
        <begin position="1404"/>
        <end position="1415"/>
    </location>
</feature>
<dbReference type="InterPro" id="IPR037711">
    <property type="entry name" value="MAST"/>
</dbReference>
<feature type="domain" description="PDZ" evidence="17">
    <location>
        <begin position="1491"/>
        <end position="1579"/>
    </location>
</feature>
<keyword evidence="9" id="KW-0547">Nucleotide-binding</keyword>
<evidence type="ECO:0000256" key="13">
    <source>
        <dbReference type="ARBA" id="ARBA00047899"/>
    </source>
</evidence>
<dbReference type="InterPro" id="IPR023142">
    <property type="entry name" value="MAST_pre-PK_dom_sf"/>
</dbReference>
<dbReference type="CTD" id="39686"/>
<feature type="compositionally biased region" description="Polar residues" evidence="15">
    <location>
        <begin position="1"/>
        <end position="10"/>
    </location>
</feature>
<keyword evidence="12" id="KW-0460">Magnesium</keyword>
<sequence length="2113" mass="225038">MSRQETLASKTSSMSPGAAAASTATSTSTSTSTTSTTTANTTCSKISTSTPQKRDESTQEQQQEFIDRSLASEIGASDASAICDLSINSSCSDASPVAKRQLNSANLSRIRPQSSYSARVLIFEDSDHDAATAAAANASALAHAQSAVGSSFNASAADASSGVEMLPASPAKQAANENSNSNSNSNNGSSLIRNLNLTKSSSGGLSGSSSSLHSRGYTALLRKISYQQHTNSLRAVSSEASNLLRMRHSSLGKSAPCLTGNYFRHELCSGSGPGAASAAAAGAGGITSTASPGLNISRSGSGIALSKHHHLHGVVMRGSSSGTGSGGSSGVAHHRLSLVTNAAAIAGGSRAHSPYSASPADSPRLNSPMPFAFAPIKRIASCRGVADGRRWSVASLPSSGYGTTPGSSNLSSQCSSQEALNHLPHNLPPGQEDAAAVAAGACCAEHLKQHCPKHCALLLAAHKPHQQQPQHAPKLAQLQPQPLKPPIACINCCADLSVACSGNAAANANAANASMTSLPGGRMSPCFRPRSRSLSSPSRSPVVDNEIAVMNTLYKERFPKATQQMEERMKHFINENKSAACNSFRDSQPIVRFVHHQVLEMARDCLHKSEAKLITSQYFYELSENLERLLLETKEKSPEAAAELSGVIKKLLLIISRPARLLECLEFDPQEFYELLEAAEGHAKAMPVIKADIPQYIIHKLGLNRDPIAELQQELRETQQMCSEQVTGGDRMLDMQPAAGALLLNSPLTCAAKQLSNLTLDGITLETGNSGGSGTCTPQPTLPQQPPQTPVGCDTQPTPSFALAISQLNTPATETTAAQQQQMQQQQQQQPLPHENDFDIAKLISNGAYGAVYLVKHKTTRQRFAMKKINKNNLILRNQVEQVFAERDILSFADNPFVVSMYCSFETKKHLCLVMEYVEGGDCGTLLKNIGPLPADMARFYFAETVLAVEYLHSYGIVHRDLKPDNLLITALGHIKLTDFGLSKMGLMSLATNLYEGYIDSETRQFSDKQVYGTPEYIAPEVILRQGYGKPVDWWSMGIILYEFLIGCVPFFGETAEELFAHTVNDDIEWPDSEDWPVQSEAKDIISQLLQQNPRDRLGSQIGALEVKEHVYFQGMDWNSLLRQKAEFVPQLSHEDDTSYFDTRMDRYNHDLGGEDTDDTDDTPVFGSFNSYTPQYRKQHYSWSRNATATTTDSTRATPTTLPSRAQENATATSSMAATGAMPKLMTSNASQEGVVNKFLNTPQLRKLDLSSSCLKVPSTPDSEFLPELLHNVTIGNDAELRMLKHYLQQPTPAAVRLNQRHSMPPNTTTIISTPATPPPPTQSSTATPQPTSVSSISRSTPESSQTDSDDFSPQINRKRKGVCARDILPRFSISIEDETISAGSSSTENMNIREQSPLALQHQPKSMDSSSGPNSYGMKHHRSRSIVKSASALGLSLMSSLDNTQLAAQLCGIQSPGSAGGGGNGSSTASSRDTSPCRELSPLVTNLKPPIIIRRGPRGFGFTVHTIRVYYGDTDFYTMHHLVMAVDEGSPAFEAGLRPADLITHVNGEPIQGLFHTQVLQLLLSGGEHVTLRATPLEHTSIQSGGRKRDLMQSKLAKKGVNRQKKQTKREHDKKRKTSLFRRISSKRANAEMQQYSAGTSSPTTPSARNLSPLDSSYHSSCCPSAANSSSQSTSPSSSSPNTPTGSSGGNGAGNCSGAKSIVAPPITALSVQLPLPPASPVVLLPHVGAVVGNSATSVGNVPVSPTGVVPQLYQRPSTLHGLKHKLHAASSGAGGSTTSGSAGSGLKTLHTSSNNALPNRRKSVGHIPLSPLARTPSPSPLPSSPTRSPSPLAFPLVGHQPGASNTTQSYSPGSTLPTLQTAVSATNKKAGFARTKSAEPSSPLLRRALSPDRLHPRSAETKISPLCCSPPIKQQTQHHQHQRVVAATWRPAGGAVATGAQQQQQQGNISTEESQRQTTSAITTAVAGGTATSSVDNQASNNVAINSNSCEPLPRIAEEKDSPTSIQDSSGAAEVFLPAIEEHGESETSSPPQTLEKPSSKVDQPDKAKKAEQGKISASKKSSITTTRPISASDFRKELTTATTTSTSITGKGSIASPTTTDATLAAKQKK</sequence>
<dbReference type="PROSITE" id="PS50011">
    <property type="entry name" value="PROTEIN_KINASE_DOM"/>
    <property type="match status" value="1"/>
</dbReference>
<evidence type="ECO:0000256" key="9">
    <source>
        <dbReference type="ARBA" id="ARBA00022741"/>
    </source>
</evidence>
<feature type="compositionally biased region" description="Basic and acidic residues" evidence="15">
    <location>
        <begin position="1891"/>
        <end position="1900"/>
    </location>
</feature>
<feature type="region of interest" description="Disordered" evidence="15">
    <location>
        <begin position="1938"/>
        <end position="2113"/>
    </location>
</feature>
<dbReference type="Gene3D" id="3.30.200.20">
    <property type="entry name" value="Phosphorylase Kinase, domain 1"/>
    <property type="match status" value="1"/>
</dbReference>
<keyword evidence="8" id="KW-0808">Transferase</keyword>
<feature type="region of interest" description="Disordered" evidence="15">
    <location>
        <begin position="1184"/>
        <end position="1210"/>
    </location>
</feature>
<feature type="compositionally biased region" description="Polar residues" evidence="15">
    <location>
        <begin position="1649"/>
        <end position="1660"/>
    </location>
</feature>
<feature type="region of interest" description="Disordered" evidence="15">
    <location>
        <begin position="1458"/>
        <end position="1482"/>
    </location>
</feature>
<organism evidence="19 23">
    <name type="scientific">Drosophila hydei</name>
    <name type="common">Fruit fly</name>
    <dbReference type="NCBI Taxonomy" id="7224"/>
    <lineage>
        <taxon>Eukaryota</taxon>
        <taxon>Metazoa</taxon>
        <taxon>Ecdysozoa</taxon>
        <taxon>Arthropoda</taxon>
        <taxon>Hexapoda</taxon>
        <taxon>Insecta</taxon>
        <taxon>Pterygota</taxon>
        <taxon>Neoptera</taxon>
        <taxon>Endopterygota</taxon>
        <taxon>Diptera</taxon>
        <taxon>Brachycera</taxon>
        <taxon>Muscomorpha</taxon>
        <taxon>Ephydroidea</taxon>
        <taxon>Drosophilidae</taxon>
        <taxon>Drosophila</taxon>
    </lineage>
</organism>
<dbReference type="Pfam" id="PF17820">
    <property type="entry name" value="PDZ_6"/>
    <property type="match status" value="1"/>
</dbReference>
<dbReference type="KEGG" id="dhe:111594378"/>
<dbReference type="RefSeq" id="XP_030081809.1">
    <property type="nucleotide sequence ID" value="XM_030225949.1"/>
</dbReference>
<comment type="subcellular location">
    <subcellularLocation>
        <location evidence="2">Cytoplasm</location>
    </subcellularLocation>
</comment>
<dbReference type="FunFam" id="2.30.42.10:FF:000008">
    <property type="entry name" value="microtubule-associated serine/threonine-protein kinase 4 isoform X2"/>
    <property type="match status" value="1"/>
</dbReference>
<feature type="compositionally biased region" description="Low complexity" evidence="15">
    <location>
        <begin position="1938"/>
        <end position="1949"/>
    </location>
</feature>
<feature type="compositionally biased region" description="Polar residues" evidence="15">
    <location>
        <begin position="1337"/>
        <end position="1356"/>
    </location>
</feature>
<dbReference type="InterPro" id="IPR008271">
    <property type="entry name" value="Ser/Thr_kinase_AS"/>
</dbReference>
<evidence type="ECO:0000256" key="8">
    <source>
        <dbReference type="ARBA" id="ARBA00022679"/>
    </source>
</evidence>
<feature type="compositionally biased region" description="Low complexity" evidence="15">
    <location>
        <begin position="1826"/>
        <end position="1835"/>
    </location>
</feature>
<comment type="catalytic activity">
    <reaction evidence="13">
        <text>L-threonyl-[protein] + ATP = O-phospho-L-threonyl-[protein] + ADP + H(+)</text>
        <dbReference type="Rhea" id="RHEA:46608"/>
        <dbReference type="Rhea" id="RHEA-COMP:11060"/>
        <dbReference type="Rhea" id="RHEA-COMP:11605"/>
        <dbReference type="ChEBI" id="CHEBI:15378"/>
        <dbReference type="ChEBI" id="CHEBI:30013"/>
        <dbReference type="ChEBI" id="CHEBI:30616"/>
        <dbReference type="ChEBI" id="CHEBI:61977"/>
        <dbReference type="ChEBI" id="CHEBI:456216"/>
        <dbReference type="EC" id="2.7.11.1"/>
    </reaction>
</comment>
<evidence type="ECO:0000259" key="18">
    <source>
        <dbReference type="PROSITE" id="PS51285"/>
    </source>
</evidence>
<dbReference type="SMART" id="SM00220">
    <property type="entry name" value="S_TKc"/>
    <property type="match status" value="1"/>
</dbReference>
<dbReference type="InterPro" id="IPR041489">
    <property type="entry name" value="PDZ_6"/>
</dbReference>
<name>A0A6J2T068_DROHY</name>
<feature type="domain" description="Protein kinase" evidence="16">
    <location>
        <begin position="838"/>
        <end position="1113"/>
    </location>
</feature>
<keyword evidence="11" id="KW-0067">ATP-binding</keyword>
<dbReference type="InterPro" id="IPR011009">
    <property type="entry name" value="Kinase-like_dom_sf"/>
</dbReference>
<feature type="region of interest" description="Disordered" evidence="15">
    <location>
        <begin position="1598"/>
        <end position="1694"/>
    </location>
</feature>
<comment type="similarity">
    <text evidence="3">Belongs to the protein kinase superfamily. AGC Ser/Thr protein kinase family.</text>
</comment>
<dbReference type="PROSITE" id="PS50106">
    <property type="entry name" value="PDZ"/>
    <property type="match status" value="1"/>
</dbReference>
<evidence type="ECO:0000256" key="4">
    <source>
        <dbReference type="ARBA" id="ARBA00012513"/>
    </source>
</evidence>
<feature type="compositionally biased region" description="Low complexity" evidence="15">
    <location>
        <begin position="1960"/>
        <end position="1977"/>
    </location>
</feature>
<feature type="compositionally biased region" description="Low complexity" evidence="15">
    <location>
        <begin position="11"/>
        <end position="48"/>
    </location>
</feature>
<dbReference type="CDD" id="cd06705">
    <property type="entry name" value="PDZ_MAST"/>
    <property type="match status" value="1"/>
</dbReference>
<evidence type="ECO:0000256" key="7">
    <source>
        <dbReference type="ARBA" id="ARBA00022553"/>
    </source>
</evidence>
<evidence type="ECO:0000256" key="3">
    <source>
        <dbReference type="ARBA" id="ARBA00009903"/>
    </source>
</evidence>
<dbReference type="Proteomes" id="UP000504633">
    <property type="component" value="Unplaced"/>
</dbReference>
<dbReference type="Gene3D" id="2.30.42.10">
    <property type="match status" value="1"/>
</dbReference>
<feature type="region of interest" description="Disordered" evidence="15">
    <location>
        <begin position="812"/>
        <end position="833"/>
    </location>
</feature>
<dbReference type="Pfam" id="PF08926">
    <property type="entry name" value="DUF1908"/>
    <property type="match status" value="1"/>
</dbReference>
<dbReference type="InterPro" id="IPR000961">
    <property type="entry name" value="AGC-kinase_C"/>
</dbReference>
<dbReference type="OrthoDB" id="10070999at2759"/>
<dbReference type="GO" id="GO:0005524">
    <property type="term" value="F:ATP binding"/>
    <property type="evidence" value="ECO:0007669"/>
    <property type="project" value="UniProtKB-KW"/>
</dbReference>
<feature type="compositionally biased region" description="Polar residues" evidence="15">
    <location>
        <begin position="2029"/>
        <end position="2039"/>
    </location>
</feature>
<dbReference type="OMA" id="PHNIPPG"/>
<comment type="catalytic activity">
    <reaction evidence="14">
        <text>L-seryl-[protein] + ATP = O-phospho-L-seryl-[protein] + ADP + H(+)</text>
        <dbReference type="Rhea" id="RHEA:17989"/>
        <dbReference type="Rhea" id="RHEA-COMP:9863"/>
        <dbReference type="Rhea" id="RHEA-COMP:11604"/>
        <dbReference type="ChEBI" id="CHEBI:15378"/>
        <dbReference type="ChEBI" id="CHEBI:29999"/>
        <dbReference type="ChEBI" id="CHEBI:30616"/>
        <dbReference type="ChEBI" id="CHEBI:83421"/>
        <dbReference type="ChEBI" id="CHEBI:456216"/>
        <dbReference type="EC" id="2.7.11.1"/>
    </reaction>
</comment>
<feature type="compositionally biased region" description="Low complexity" evidence="15">
    <location>
        <begin position="1187"/>
        <end position="1201"/>
    </location>
</feature>
<evidence type="ECO:0000313" key="20">
    <source>
        <dbReference type="RefSeq" id="XP_023163410.2"/>
    </source>
</evidence>
<feature type="region of interest" description="Disordered" evidence="15">
    <location>
        <begin position="164"/>
        <end position="194"/>
    </location>
</feature>
<evidence type="ECO:0000256" key="12">
    <source>
        <dbReference type="ARBA" id="ARBA00022842"/>
    </source>
</evidence>
<evidence type="ECO:0000259" key="17">
    <source>
        <dbReference type="PROSITE" id="PS50106"/>
    </source>
</evidence>
<keyword evidence="7" id="KW-0597">Phosphoprotein</keyword>
<dbReference type="FunFam" id="3.30.200.20:FF:000012">
    <property type="entry name" value="microtubule-associated serine/threonine-protein kinase 2 isoform X1"/>
    <property type="match status" value="1"/>
</dbReference>
<dbReference type="InterPro" id="IPR015022">
    <property type="entry name" value="MAST_pre-PK_dom"/>
</dbReference>
<feature type="region of interest" description="Disordered" evidence="15">
    <location>
        <begin position="1768"/>
        <end position="1900"/>
    </location>
</feature>
<evidence type="ECO:0000256" key="2">
    <source>
        <dbReference type="ARBA" id="ARBA00004496"/>
    </source>
</evidence>
<evidence type="ECO:0000313" key="22">
    <source>
        <dbReference type="RefSeq" id="XP_030081809.1"/>
    </source>
</evidence>
<keyword evidence="10 20" id="KW-0418">Kinase</keyword>
<evidence type="ECO:0000256" key="6">
    <source>
        <dbReference type="ARBA" id="ARBA00022527"/>
    </source>
</evidence>
<dbReference type="SUPFAM" id="SSF50156">
    <property type="entry name" value="PDZ domain-like"/>
    <property type="match status" value="1"/>
</dbReference>
<dbReference type="RefSeq" id="XP_030081810.1">
    <property type="nucleotide sequence ID" value="XM_030225950.1"/>
</dbReference>
<accession>A0A6J2T068</accession>
<dbReference type="InterPro" id="IPR000719">
    <property type="entry name" value="Prot_kinase_dom"/>
</dbReference>
<dbReference type="FunFam" id="1.20.1480.20:FF:000001">
    <property type="entry name" value="microtubule-associated serine/threonine-protein kinase 4 isoform X1"/>
    <property type="match status" value="1"/>
</dbReference>
<dbReference type="FunFam" id="1.10.510.10:FF:000012">
    <property type="entry name" value="microtubule-associated serine/threonine-protein kinase 2 isoform X1"/>
    <property type="match status" value="1"/>
</dbReference>
<dbReference type="GO" id="GO:0035556">
    <property type="term" value="P:intracellular signal transduction"/>
    <property type="evidence" value="ECO:0007669"/>
    <property type="project" value="TreeGrafter"/>
</dbReference>
<dbReference type="InterPro" id="IPR001478">
    <property type="entry name" value="PDZ"/>
</dbReference>
<evidence type="ECO:0000256" key="14">
    <source>
        <dbReference type="ARBA" id="ARBA00048679"/>
    </source>
</evidence>
<dbReference type="InterPro" id="IPR036034">
    <property type="entry name" value="PDZ_sf"/>
</dbReference>
<evidence type="ECO:0000256" key="10">
    <source>
        <dbReference type="ARBA" id="ARBA00022777"/>
    </source>
</evidence>
<dbReference type="GO" id="GO:0000287">
    <property type="term" value="F:magnesium ion binding"/>
    <property type="evidence" value="ECO:0007669"/>
    <property type="project" value="InterPro"/>
</dbReference>
<evidence type="ECO:0000256" key="15">
    <source>
        <dbReference type="SAM" id="MobiDB-lite"/>
    </source>
</evidence>
<dbReference type="PROSITE" id="PS00108">
    <property type="entry name" value="PROTEIN_KINASE_ST"/>
    <property type="match status" value="1"/>
</dbReference>
<evidence type="ECO:0000256" key="1">
    <source>
        <dbReference type="ARBA" id="ARBA00001946"/>
    </source>
</evidence>
<feature type="compositionally biased region" description="Low complexity" evidence="15">
    <location>
        <begin position="2082"/>
        <end position="2099"/>
    </location>
</feature>
<dbReference type="RefSeq" id="XP_030081808.1">
    <property type="nucleotide sequence ID" value="XM_030225948.1"/>
</dbReference>
<feature type="compositionally biased region" description="Basic residues" evidence="15">
    <location>
        <begin position="1598"/>
        <end position="1627"/>
    </location>
</feature>
<evidence type="ECO:0000256" key="5">
    <source>
        <dbReference type="ARBA" id="ARBA00022490"/>
    </source>
</evidence>
<dbReference type="PANTHER" id="PTHR24356">
    <property type="entry name" value="SERINE/THREONINE-PROTEIN KINASE"/>
    <property type="match status" value="1"/>
</dbReference>
<dbReference type="EC" id="2.7.11.1" evidence="4"/>